<proteinExistence type="predicted"/>
<evidence type="ECO:0000313" key="2">
    <source>
        <dbReference type="Proteomes" id="UP000091918"/>
    </source>
</evidence>
<gene>
    <name evidence="1" type="ORF">ACJ72_08557</name>
</gene>
<evidence type="ECO:0000313" key="1">
    <source>
        <dbReference type="EMBL" id="OAX77149.1"/>
    </source>
</evidence>
<protein>
    <submittedName>
        <fullName evidence="1">Uncharacterized protein</fullName>
    </submittedName>
</protein>
<dbReference type="EMBL" id="LGUA01003224">
    <property type="protein sequence ID" value="OAX77149.1"/>
    <property type="molecule type" value="Genomic_DNA"/>
</dbReference>
<accession>A0A1B7NJZ5</accession>
<reference evidence="1 2" key="1">
    <citation type="submission" date="2015-07" db="EMBL/GenBank/DDBJ databases">
        <title>Emmonsia species relationships and genome sequence.</title>
        <authorList>
            <person name="Cuomo C.A."/>
            <person name="Schwartz I.S."/>
            <person name="Kenyon C."/>
            <person name="de Hoog G.S."/>
            <person name="Govender N.P."/>
            <person name="Botha A."/>
            <person name="Moreno L."/>
            <person name="de Vries M."/>
            <person name="Munoz J.F."/>
            <person name="Stielow J.B."/>
        </authorList>
    </citation>
    <scope>NUCLEOTIDE SEQUENCE [LARGE SCALE GENOMIC DNA]</scope>
    <source>
        <strain evidence="1 2">CBS 136260</strain>
    </source>
</reference>
<sequence>MGGEPLLGSANPSILSRKRSFSEVDGCVQTANTQDNDGIIVPAPLYLNGVARESTTTNASEMRPEIHPSIETVDTALPHDT</sequence>
<dbReference type="AlphaFoldDB" id="A0A1B7NJZ5"/>
<dbReference type="STRING" id="1658172.A0A1B7NJZ5"/>
<organism evidence="1 2">
    <name type="scientific">Emergomyces africanus</name>
    <dbReference type="NCBI Taxonomy" id="1955775"/>
    <lineage>
        <taxon>Eukaryota</taxon>
        <taxon>Fungi</taxon>
        <taxon>Dikarya</taxon>
        <taxon>Ascomycota</taxon>
        <taxon>Pezizomycotina</taxon>
        <taxon>Eurotiomycetes</taxon>
        <taxon>Eurotiomycetidae</taxon>
        <taxon>Onygenales</taxon>
        <taxon>Ajellomycetaceae</taxon>
        <taxon>Emergomyces</taxon>
    </lineage>
</organism>
<comment type="caution">
    <text evidence="1">The sequence shown here is derived from an EMBL/GenBank/DDBJ whole genome shotgun (WGS) entry which is preliminary data.</text>
</comment>
<name>A0A1B7NJZ5_9EURO</name>
<keyword evidence="2" id="KW-1185">Reference proteome</keyword>
<dbReference type="Proteomes" id="UP000091918">
    <property type="component" value="Unassembled WGS sequence"/>
</dbReference>